<dbReference type="HOGENOM" id="CLU_102553_1_0_9"/>
<dbReference type="GO" id="GO:1990169">
    <property type="term" value="P:stress response to copper ion"/>
    <property type="evidence" value="ECO:0007669"/>
    <property type="project" value="TreeGrafter"/>
</dbReference>
<dbReference type="InterPro" id="IPR001943">
    <property type="entry name" value="UVR_dom"/>
</dbReference>
<dbReference type="GO" id="GO:1990170">
    <property type="term" value="P:stress response to cadmium ion"/>
    <property type="evidence" value="ECO:0007669"/>
    <property type="project" value="TreeGrafter"/>
</dbReference>
<dbReference type="GO" id="GO:0008270">
    <property type="term" value="F:zinc ion binding"/>
    <property type="evidence" value="ECO:0007669"/>
    <property type="project" value="TreeGrafter"/>
</dbReference>
<dbReference type="InterPro" id="IPR025542">
    <property type="entry name" value="YacH"/>
</dbReference>
<name>B2A489_NATTJ</name>
<dbReference type="FunCoup" id="B2A489">
    <property type="interactions" value="15"/>
</dbReference>
<dbReference type="RefSeq" id="WP_012446634.1">
    <property type="nucleotide sequence ID" value="NC_010718.1"/>
</dbReference>
<dbReference type="OrthoDB" id="9788704at2"/>
<dbReference type="eggNOG" id="COG3880">
    <property type="taxonomic scope" value="Bacteria"/>
</dbReference>
<keyword evidence="3" id="KW-1185">Reference proteome</keyword>
<dbReference type="GO" id="GO:0050897">
    <property type="term" value="F:cobalt ion binding"/>
    <property type="evidence" value="ECO:0007669"/>
    <property type="project" value="TreeGrafter"/>
</dbReference>
<evidence type="ECO:0000313" key="2">
    <source>
        <dbReference type="EMBL" id="ACB83743.1"/>
    </source>
</evidence>
<reference evidence="2 3" key="2">
    <citation type="journal article" date="2011" name="J. Bacteriol.">
        <title>Complete genome sequence of the anaerobic, halophilic alkalithermophile Natranaerobius thermophilus JW/NM-WN-LF.</title>
        <authorList>
            <person name="Zhao B."/>
            <person name="Mesbah N.M."/>
            <person name="Dalin E."/>
            <person name="Goodwin L."/>
            <person name="Nolan M."/>
            <person name="Pitluck S."/>
            <person name="Chertkov O."/>
            <person name="Brettin T.S."/>
            <person name="Han J."/>
            <person name="Larimer F.W."/>
            <person name="Land M.L."/>
            <person name="Hauser L."/>
            <person name="Kyrpides N."/>
            <person name="Wiegel J."/>
        </authorList>
    </citation>
    <scope>NUCLEOTIDE SEQUENCE [LARGE SCALE GENOMIC DNA]</scope>
    <source>
        <strain evidence="3">ATCC BAA-1301 / DSM 18059 / JW/NM-WN-LF</strain>
    </source>
</reference>
<dbReference type="Proteomes" id="UP000001683">
    <property type="component" value="Chromosome"/>
</dbReference>
<accession>B2A489</accession>
<protein>
    <submittedName>
        <fullName evidence="2">UvrB/UvrC protein</fullName>
    </submittedName>
</protein>
<organism evidence="2 3">
    <name type="scientific">Natranaerobius thermophilus (strain ATCC BAA-1301 / DSM 18059 / JW/NM-WN-LF)</name>
    <dbReference type="NCBI Taxonomy" id="457570"/>
    <lineage>
        <taxon>Bacteria</taxon>
        <taxon>Bacillati</taxon>
        <taxon>Bacillota</taxon>
        <taxon>Clostridia</taxon>
        <taxon>Natranaerobiales</taxon>
        <taxon>Natranaerobiaceae</taxon>
        <taxon>Natranaerobius</taxon>
    </lineage>
</organism>
<reference evidence="2 3" key="1">
    <citation type="submission" date="2008-04" db="EMBL/GenBank/DDBJ databases">
        <title>Complete sequence of chromosome of Natranaerobius thermophilus JW/NM-WN-LF.</title>
        <authorList>
            <consortium name="US DOE Joint Genome Institute"/>
            <person name="Copeland A."/>
            <person name="Lucas S."/>
            <person name="Lapidus A."/>
            <person name="Glavina del Rio T."/>
            <person name="Dalin E."/>
            <person name="Tice H."/>
            <person name="Bruce D."/>
            <person name="Goodwin L."/>
            <person name="Pitluck S."/>
            <person name="Chertkov O."/>
            <person name="Brettin T."/>
            <person name="Detter J.C."/>
            <person name="Han C."/>
            <person name="Kuske C.R."/>
            <person name="Schmutz J."/>
            <person name="Larimer F."/>
            <person name="Land M."/>
            <person name="Hauser L."/>
            <person name="Kyrpides N."/>
            <person name="Lykidis A."/>
            <person name="Mesbah N.M."/>
            <person name="Wiegel J."/>
        </authorList>
    </citation>
    <scope>NUCLEOTIDE SEQUENCE [LARGE SCALE GENOMIC DNA]</scope>
    <source>
        <strain evidence="3">ATCC BAA-1301 / DSM 18059 / JW/NM-WN-LF</strain>
    </source>
</reference>
<feature type="domain" description="UVR" evidence="1">
    <location>
        <begin position="138"/>
        <end position="173"/>
    </location>
</feature>
<gene>
    <name evidence="2" type="ordered locus">Nther_0144</name>
</gene>
<dbReference type="GO" id="GO:0046870">
    <property type="term" value="F:cadmium ion binding"/>
    <property type="evidence" value="ECO:0007669"/>
    <property type="project" value="TreeGrafter"/>
</dbReference>
<dbReference type="InParanoid" id="B2A489"/>
<dbReference type="Pfam" id="PF02151">
    <property type="entry name" value="UVR"/>
    <property type="match status" value="1"/>
</dbReference>
<dbReference type="InterPro" id="IPR036876">
    <property type="entry name" value="UVR_dom_sf"/>
</dbReference>
<sequence length="175" mass="20114">MMCQNCNKRPATVHWTKIINNKKTEVHLCEKCAKESEQIEFDFENSFPLQNFLSGLMGFDKTAGEGSAQSFHVSADQQGQCETCGLTYQQFGKMGRFGCSNCYEKFGERLKPMLKRIHGSTGHHGKVPKRAGGTLRLKKRISELKEELQRSIHREEFERAAEIRDEIKKLEKELE</sequence>
<dbReference type="PANTHER" id="PTHR38430">
    <property type="entry name" value="PROTEIN-ARGININE KINASE ACTIVATOR PROTEIN"/>
    <property type="match status" value="1"/>
</dbReference>
<dbReference type="PIRSF" id="PIRSF015034">
    <property type="entry name" value="YacH"/>
    <property type="match status" value="1"/>
</dbReference>
<dbReference type="AlphaFoldDB" id="B2A489"/>
<dbReference type="Gene3D" id="4.10.860.10">
    <property type="entry name" value="UVR domain"/>
    <property type="match status" value="1"/>
</dbReference>
<dbReference type="PANTHER" id="PTHR38430:SF1">
    <property type="entry name" value="PROTEIN-ARGININE KINASE ACTIVATOR PROTEIN"/>
    <property type="match status" value="1"/>
</dbReference>
<dbReference type="KEGG" id="nth:Nther_0144"/>
<dbReference type="PROSITE" id="PS50151">
    <property type="entry name" value="UVR"/>
    <property type="match status" value="1"/>
</dbReference>
<dbReference type="STRING" id="457570.Nther_0144"/>
<dbReference type="GO" id="GO:0005507">
    <property type="term" value="F:copper ion binding"/>
    <property type="evidence" value="ECO:0007669"/>
    <property type="project" value="TreeGrafter"/>
</dbReference>
<evidence type="ECO:0000313" key="3">
    <source>
        <dbReference type="Proteomes" id="UP000001683"/>
    </source>
</evidence>
<evidence type="ECO:0000259" key="1">
    <source>
        <dbReference type="PROSITE" id="PS50151"/>
    </source>
</evidence>
<dbReference type="EMBL" id="CP001034">
    <property type="protein sequence ID" value="ACB83743.1"/>
    <property type="molecule type" value="Genomic_DNA"/>
</dbReference>
<proteinExistence type="predicted"/>
<dbReference type="SUPFAM" id="SSF46600">
    <property type="entry name" value="C-terminal UvrC-binding domain of UvrB"/>
    <property type="match status" value="1"/>
</dbReference>